<feature type="binding site" evidence="8">
    <location>
        <position position="63"/>
    </location>
    <ligand>
        <name>Zn(2+)</name>
        <dbReference type="ChEBI" id="CHEBI:29105"/>
        <label>1</label>
    </ligand>
</feature>
<dbReference type="GO" id="GO:0006508">
    <property type="term" value="P:proteolysis"/>
    <property type="evidence" value="ECO:0007669"/>
    <property type="project" value="UniProtKB-KW"/>
</dbReference>
<dbReference type="PANTHER" id="PTHR32481">
    <property type="entry name" value="AMINOPEPTIDASE"/>
    <property type="match status" value="1"/>
</dbReference>
<dbReference type="GO" id="GO:0046872">
    <property type="term" value="F:metal ion binding"/>
    <property type="evidence" value="ECO:0007669"/>
    <property type="project" value="UniProtKB-UniRule"/>
</dbReference>
<evidence type="ECO:0000256" key="3">
    <source>
        <dbReference type="ARBA" id="ARBA00022670"/>
    </source>
</evidence>
<keyword evidence="3" id="KW-0645">Protease</keyword>
<feature type="binding site" evidence="8">
    <location>
        <position position="172"/>
    </location>
    <ligand>
        <name>Zn(2+)</name>
        <dbReference type="ChEBI" id="CHEBI:29105"/>
        <label>1</label>
    </ligand>
</feature>
<dbReference type="Pfam" id="PF05343">
    <property type="entry name" value="Peptidase_M42"/>
    <property type="match status" value="1"/>
</dbReference>
<accession>A0A0G2ZCM2</accession>
<protein>
    <submittedName>
        <fullName evidence="9">Peptidase M42</fullName>
    </submittedName>
</protein>
<evidence type="ECO:0000256" key="5">
    <source>
        <dbReference type="ARBA" id="ARBA00022801"/>
    </source>
</evidence>
<dbReference type="InterPro" id="IPR023367">
    <property type="entry name" value="Peptidase_M42_dom2"/>
</dbReference>
<keyword evidence="4 8" id="KW-0479">Metal-binding</keyword>
<feature type="binding site" evidence="8">
    <location>
        <position position="205"/>
    </location>
    <ligand>
        <name>Zn(2+)</name>
        <dbReference type="ChEBI" id="CHEBI:29105"/>
        <label>2</label>
    </ligand>
</feature>
<dbReference type="KEGG" id="kpf:IX53_00200"/>
<dbReference type="InterPro" id="IPR051464">
    <property type="entry name" value="Peptidase_M42_aminopept"/>
</dbReference>
<dbReference type="Gene3D" id="3.40.630.10">
    <property type="entry name" value="Zn peptidases"/>
    <property type="match status" value="1"/>
</dbReference>
<dbReference type="GO" id="GO:0004177">
    <property type="term" value="F:aminopeptidase activity"/>
    <property type="evidence" value="ECO:0007669"/>
    <property type="project" value="UniProtKB-UniRule"/>
</dbReference>
<evidence type="ECO:0000256" key="6">
    <source>
        <dbReference type="PIRNR" id="PIRNR001123"/>
    </source>
</evidence>
<dbReference type="PATRIC" id="fig|1330330.3.peg.40"/>
<dbReference type="RefSeq" id="WP_047753643.1">
    <property type="nucleotide sequence ID" value="NZ_CAJUHA010000010.1"/>
</dbReference>
<evidence type="ECO:0000256" key="4">
    <source>
        <dbReference type="ARBA" id="ARBA00022723"/>
    </source>
</evidence>
<evidence type="ECO:0000256" key="1">
    <source>
        <dbReference type="ARBA" id="ARBA00006272"/>
    </source>
</evidence>
<comment type="similarity">
    <text evidence="1 6">Belongs to the peptidase M42 family.</text>
</comment>
<evidence type="ECO:0000256" key="7">
    <source>
        <dbReference type="PIRSR" id="PIRSR001123-1"/>
    </source>
</evidence>
<dbReference type="PIRSF" id="PIRSF001123">
    <property type="entry name" value="PepA_GA"/>
    <property type="match status" value="1"/>
</dbReference>
<gene>
    <name evidence="9" type="ORF">IX53_00200</name>
</gene>
<feature type="binding site" evidence="8">
    <location>
        <position position="227"/>
    </location>
    <ligand>
        <name>Zn(2+)</name>
        <dbReference type="ChEBI" id="CHEBI:29105"/>
        <label>1</label>
    </ligand>
</feature>
<dbReference type="STRING" id="1330330.IX53_00200"/>
<dbReference type="SUPFAM" id="SSF101821">
    <property type="entry name" value="Aminopeptidase/glucanase lid domain"/>
    <property type="match status" value="1"/>
</dbReference>
<dbReference type="AlphaFoldDB" id="A0A0G2ZCM2"/>
<proteinExistence type="inferred from homology"/>
<dbReference type="Proteomes" id="UP000035159">
    <property type="component" value="Chromosome"/>
</dbReference>
<keyword evidence="10" id="KW-1185">Reference proteome</keyword>
<sequence>MKAAELLKELSNSFGPVGYEDETRELILERIKPHVDEVSIDNMGNLIALKKGNTGKKVAIFTHMDEIALVISRIDERGFARFEKLGGIDPKVLISQKVKIKCRDGVERRGVIGMLAPHLQDKGTRDKVPDFDKLFIDLSVNPDYEAVQVGDLAVIDFEAIELSGKVVGKALDDRACCGISILTAKELERFTSRPDVYFIFTSREEIGSFGAKVSAEAIQPDLGIALDVTHDDSEFEISIGKGPAISVGGPNIDKKFFKILENTAKKHNIPIQYEFAAGGTGTDADVVQISGIGIPTLLISLPQKYMHTPVEVVDTKDVENSVRLLSTFLSELEEGEKNEV</sequence>
<dbReference type="OrthoDB" id="48055at2"/>
<feature type="active site" description="Proton acceptor" evidence="7">
    <location>
        <position position="204"/>
    </location>
</feature>
<evidence type="ECO:0000313" key="10">
    <source>
        <dbReference type="Proteomes" id="UP000035159"/>
    </source>
</evidence>
<feature type="binding site" evidence="8">
    <location>
        <position position="172"/>
    </location>
    <ligand>
        <name>Zn(2+)</name>
        <dbReference type="ChEBI" id="CHEBI:29105"/>
        <label>2</label>
    </ligand>
</feature>
<feature type="binding site" evidence="8">
    <location>
        <position position="307"/>
    </location>
    <ligand>
        <name>Zn(2+)</name>
        <dbReference type="ChEBI" id="CHEBI:29105"/>
        <label>2</label>
    </ligand>
</feature>
<keyword evidence="5" id="KW-0378">Hydrolase</keyword>
<name>A0A0G2ZCM2_9BACT</name>
<evidence type="ECO:0000256" key="8">
    <source>
        <dbReference type="PIRSR" id="PIRSR001123-2"/>
    </source>
</evidence>
<dbReference type="CDD" id="cd05656">
    <property type="entry name" value="M42_Frv"/>
    <property type="match status" value="1"/>
</dbReference>
<evidence type="ECO:0000313" key="9">
    <source>
        <dbReference type="EMBL" id="AKI96508.1"/>
    </source>
</evidence>
<dbReference type="PANTHER" id="PTHR32481:SF6">
    <property type="entry name" value="ENDOGLUCANASE"/>
    <property type="match status" value="1"/>
</dbReference>
<comment type="cofactor">
    <cofactor evidence="8">
        <name>a divalent metal cation</name>
        <dbReference type="ChEBI" id="CHEBI:60240"/>
    </cofactor>
    <text evidence="8">Binds 2 divalent metal cations per subunit.</text>
</comment>
<dbReference type="EMBL" id="CP011232">
    <property type="protein sequence ID" value="AKI96508.1"/>
    <property type="molecule type" value="Genomic_DNA"/>
</dbReference>
<dbReference type="Gene3D" id="2.40.30.40">
    <property type="entry name" value="Peptidase M42, domain 2"/>
    <property type="match status" value="1"/>
</dbReference>
<keyword evidence="2" id="KW-0031">Aminopeptidase</keyword>
<reference evidence="9 10" key="1">
    <citation type="submission" date="2015-04" db="EMBL/GenBank/DDBJ databases">
        <title>Complete Genome Sequence of Kosmotoga pacifica SLHLJ1.</title>
        <authorList>
            <person name="Jiang L.J."/>
            <person name="Shao Z.Z."/>
            <person name="Jebbar M."/>
        </authorList>
    </citation>
    <scope>NUCLEOTIDE SEQUENCE [LARGE SCALE GENOMIC DNA]</scope>
    <source>
        <strain evidence="9 10">SLHLJ1</strain>
    </source>
</reference>
<organism evidence="9 10">
    <name type="scientific">Kosmotoga pacifica</name>
    <dbReference type="NCBI Taxonomy" id="1330330"/>
    <lineage>
        <taxon>Bacteria</taxon>
        <taxon>Thermotogati</taxon>
        <taxon>Thermotogota</taxon>
        <taxon>Thermotogae</taxon>
        <taxon>Kosmotogales</taxon>
        <taxon>Kosmotogaceae</taxon>
        <taxon>Kosmotoga</taxon>
    </lineage>
</organism>
<evidence type="ECO:0000256" key="2">
    <source>
        <dbReference type="ARBA" id="ARBA00022438"/>
    </source>
</evidence>
<dbReference type="InterPro" id="IPR008007">
    <property type="entry name" value="Peptidase_M42"/>
</dbReference>
<dbReference type="SUPFAM" id="SSF53187">
    <property type="entry name" value="Zn-dependent exopeptidases"/>
    <property type="match status" value="1"/>
</dbReference>